<proteinExistence type="predicted"/>
<sequence>MLSVPRPVPPAFTTLPLHPTHTHNHNAPREDDDDCGEDDCDDVVDPRPSISDERFYLPVCSPVVTTQPPPLPTLSEIPGNFPSSKEVDEAETKPAKRTSPLTVVRTGVFYFFSCGWCGMTETSKRVRKEAEVANRSLRERWRYEIENRPKALRKLIKTTAGNVETNIVPSIMARVSHHYHYYTGTEPSTTSKPRDVMSMSSSDTYAPHIYSRWRGREVIRPREGSRAAPPIQNFAESTSATYVLNNDLMWMMEPPPAAVWKSDGRQGPRLALAEEDEMAQKNIRPRLVSLPTSPTRPKPTIMRIPTLPSIESLASRVAEEQQKESTIAVPPPIASVLEASASSQANRRISRPDLLHHIYSPTAPPFSAPARSLSWDAATATPRSSTDRVFTSYGSDGTSSPTTIHSTTPVPRLRSPSLTKAALAPRDEHGNPEMIFLPRRSYITPDSKDIGSSSSSINVSILLDKAMRKDVDTADIPVPDTPNPEETGIDSPLSVASRSLRRQSVPLSELML</sequence>
<dbReference type="AlphaFoldDB" id="A0AAD6ISX0"/>
<dbReference type="Proteomes" id="UP001221413">
    <property type="component" value="Unassembled WGS sequence"/>
</dbReference>
<accession>A0AAD6ISX0</accession>
<feature type="compositionally biased region" description="Polar residues" evidence="1">
    <location>
        <begin position="381"/>
        <end position="397"/>
    </location>
</feature>
<feature type="region of interest" description="Disordered" evidence="1">
    <location>
        <begin position="70"/>
        <end position="94"/>
    </location>
</feature>
<reference evidence="2" key="1">
    <citation type="submission" date="2023-01" db="EMBL/GenBank/DDBJ databases">
        <title>The chitinases involved in constricting ring structure development in the nematode-trapping fungus Drechslerella dactyloides.</title>
        <authorList>
            <person name="Wang R."/>
            <person name="Zhang L."/>
            <person name="Tang P."/>
            <person name="Li S."/>
            <person name="Liang L."/>
        </authorList>
    </citation>
    <scope>NUCLEOTIDE SEQUENCE</scope>
    <source>
        <strain evidence="2">YMF1.00031</strain>
    </source>
</reference>
<feature type="region of interest" description="Disordered" evidence="1">
    <location>
        <begin position="1"/>
        <end position="48"/>
    </location>
</feature>
<feature type="compositionally biased region" description="Pro residues" evidence="1">
    <location>
        <begin position="1"/>
        <end position="10"/>
    </location>
</feature>
<feature type="region of interest" description="Disordered" evidence="1">
    <location>
        <begin position="379"/>
        <end position="417"/>
    </location>
</feature>
<evidence type="ECO:0000313" key="3">
    <source>
        <dbReference type="Proteomes" id="UP001221413"/>
    </source>
</evidence>
<gene>
    <name evidence="2" type="ORF">Dda_8278</name>
</gene>
<name>A0AAD6ISX0_DREDA</name>
<comment type="caution">
    <text evidence="2">The sequence shown here is derived from an EMBL/GenBank/DDBJ whole genome shotgun (WGS) entry which is preliminary data.</text>
</comment>
<feature type="compositionally biased region" description="Acidic residues" evidence="1">
    <location>
        <begin position="30"/>
        <end position="43"/>
    </location>
</feature>
<feature type="compositionally biased region" description="Low complexity" evidence="1">
    <location>
        <begin position="398"/>
        <end position="411"/>
    </location>
</feature>
<dbReference type="EMBL" id="JAQGDS010000011">
    <property type="protein sequence ID" value="KAJ6257389.1"/>
    <property type="molecule type" value="Genomic_DNA"/>
</dbReference>
<feature type="compositionally biased region" description="Basic and acidic residues" evidence="1">
    <location>
        <begin position="85"/>
        <end position="94"/>
    </location>
</feature>
<keyword evidence="3" id="KW-1185">Reference proteome</keyword>
<evidence type="ECO:0000256" key="1">
    <source>
        <dbReference type="SAM" id="MobiDB-lite"/>
    </source>
</evidence>
<evidence type="ECO:0000313" key="2">
    <source>
        <dbReference type="EMBL" id="KAJ6257389.1"/>
    </source>
</evidence>
<feature type="region of interest" description="Disordered" evidence="1">
    <location>
        <begin position="473"/>
        <end position="495"/>
    </location>
</feature>
<protein>
    <submittedName>
        <fullName evidence="2">Uncharacterized protein</fullName>
    </submittedName>
</protein>
<organism evidence="2 3">
    <name type="scientific">Drechslerella dactyloides</name>
    <name type="common">Nematode-trapping fungus</name>
    <name type="synonym">Arthrobotrys dactyloides</name>
    <dbReference type="NCBI Taxonomy" id="74499"/>
    <lineage>
        <taxon>Eukaryota</taxon>
        <taxon>Fungi</taxon>
        <taxon>Dikarya</taxon>
        <taxon>Ascomycota</taxon>
        <taxon>Pezizomycotina</taxon>
        <taxon>Orbiliomycetes</taxon>
        <taxon>Orbiliales</taxon>
        <taxon>Orbiliaceae</taxon>
        <taxon>Drechslerella</taxon>
    </lineage>
</organism>